<accession>A0A833PIF9</accession>
<dbReference type="EMBL" id="WNDP01000027">
    <property type="protein sequence ID" value="KAF1026204.1"/>
    <property type="molecule type" value="Genomic_DNA"/>
</dbReference>
<evidence type="ECO:0000313" key="2">
    <source>
        <dbReference type="Proteomes" id="UP000490535"/>
    </source>
</evidence>
<organism evidence="1 2">
    <name type="scientific">Acinetobacter bereziniae</name>
    <name type="common">Acinetobacter genomosp. 10</name>
    <dbReference type="NCBI Taxonomy" id="106648"/>
    <lineage>
        <taxon>Bacteria</taxon>
        <taxon>Pseudomonadati</taxon>
        <taxon>Pseudomonadota</taxon>
        <taxon>Gammaproteobacteria</taxon>
        <taxon>Moraxellales</taxon>
        <taxon>Moraxellaceae</taxon>
        <taxon>Acinetobacter</taxon>
    </lineage>
</organism>
<dbReference type="Proteomes" id="UP000490535">
    <property type="component" value="Unassembled WGS sequence"/>
</dbReference>
<comment type="caution">
    <text evidence="1">The sequence shown here is derived from an EMBL/GenBank/DDBJ whole genome shotgun (WGS) entry which is preliminary data.</text>
</comment>
<sequence>MSELVKQDNNVTPFLNMIERVALDPNADVLKLEKMIELQERVMDRQAKEQFDSAMLSFQVEKPILEKASKGHNSKYAKLEYIQSVIEPVLRKFGLFVRWKTEAVSDNKTRVTCICSHIGGHSETSSMDVLPDAGGSKSAIQANGSAISYAQRYTMRSLLGLVIAEDNDGQTKVTITPVQVKILEKKLNFLGGDTKEKMIAHIGCELHEIEKGAFDYWCNALDSKVAKKDAE</sequence>
<dbReference type="InterPro" id="IPR007499">
    <property type="entry name" value="ERF_bacteria_virus"/>
</dbReference>
<dbReference type="AlphaFoldDB" id="A0A833PIF9"/>
<evidence type="ECO:0000313" key="1">
    <source>
        <dbReference type="EMBL" id="KAF1026204.1"/>
    </source>
</evidence>
<name>A0A833PIF9_ACIBZ</name>
<proteinExistence type="predicted"/>
<reference evidence="2" key="1">
    <citation type="journal article" date="2020" name="MBio">
        <title>Horizontal gene transfer to a defensive symbiont with a reduced genome amongst a multipartite beetle microbiome.</title>
        <authorList>
            <person name="Waterworth S.C."/>
            <person name="Florez L.V."/>
            <person name="Rees E.R."/>
            <person name="Hertweck C."/>
            <person name="Kaltenpoth M."/>
            <person name="Kwan J.C."/>
        </authorList>
    </citation>
    <scope>NUCLEOTIDE SEQUENCE [LARGE SCALE GENOMIC DNA]</scope>
</reference>
<gene>
    <name evidence="1" type="ORF">GAK29_01466</name>
</gene>
<protein>
    <submittedName>
        <fullName evidence="1">Uncharacterized protein</fullName>
    </submittedName>
</protein>
<dbReference type="Pfam" id="PF04404">
    <property type="entry name" value="ERF"/>
    <property type="match status" value="1"/>
</dbReference>